<evidence type="ECO:0000313" key="1">
    <source>
        <dbReference type="EnsemblMetazoa" id="GPAI042683-PA"/>
    </source>
</evidence>
<dbReference type="Proteomes" id="UP000092445">
    <property type="component" value="Unassembled WGS sequence"/>
</dbReference>
<dbReference type="VEuPathDB" id="VectorBase:GPAI042683"/>
<dbReference type="AlphaFoldDB" id="A0A1B0ADZ7"/>
<sequence>MDLCLPLIAPIIPPGTLVRLSAITVNATIIVVIISREFTAGMIAERVAGVTFIFAQQLQLGPVKLAIEQIFIAILLIEFEQHFNDCKPPMLDNGLKQVSNCSTLKINESNTRTIYNDTFWKAEGICLIIAVDVRVAAYLIVSQSIAVVFDYSTHPVCCRRRVTLVCKSFCKSFTAVLSETKNTAIAFNFCELEKSLSPIPPPPLPSNAVSRHHEIISHSERLESGLMQCYLSAQK</sequence>
<keyword evidence="2" id="KW-1185">Reference proteome</keyword>
<dbReference type="EnsemblMetazoa" id="GPAI042683-RA">
    <property type="protein sequence ID" value="GPAI042683-PA"/>
    <property type="gene ID" value="GPAI042683"/>
</dbReference>
<accession>A0A1B0ADZ7</accession>
<organism evidence="1 2">
    <name type="scientific">Glossina pallidipes</name>
    <name type="common">Tsetse fly</name>
    <dbReference type="NCBI Taxonomy" id="7398"/>
    <lineage>
        <taxon>Eukaryota</taxon>
        <taxon>Metazoa</taxon>
        <taxon>Ecdysozoa</taxon>
        <taxon>Arthropoda</taxon>
        <taxon>Hexapoda</taxon>
        <taxon>Insecta</taxon>
        <taxon>Pterygota</taxon>
        <taxon>Neoptera</taxon>
        <taxon>Endopterygota</taxon>
        <taxon>Diptera</taxon>
        <taxon>Brachycera</taxon>
        <taxon>Muscomorpha</taxon>
        <taxon>Hippoboscoidea</taxon>
        <taxon>Glossinidae</taxon>
        <taxon>Glossina</taxon>
    </lineage>
</organism>
<reference evidence="2" key="1">
    <citation type="submission" date="2014-03" db="EMBL/GenBank/DDBJ databases">
        <authorList>
            <person name="Aksoy S."/>
            <person name="Warren W."/>
            <person name="Wilson R.K."/>
        </authorList>
    </citation>
    <scope>NUCLEOTIDE SEQUENCE [LARGE SCALE GENOMIC DNA]</scope>
    <source>
        <strain evidence="2">IAEA</strain>
    </source>
</reference>
<proteinExistence type="predicted"/>
<name>A0A1B0ADZ7_GLOPL</name>
<evidence type="ECO:0000313" key="2">
    <source>
        <dbReference type="Proteomes" id="UP000092445"/>
    </source>
</evidence>
<reference evidence="1" key="2">
    <citation type="submission" date="2020-05" db="UniProtKB">
        <authorList>
            <consortium name="EnsemblMetazoa"/>
        </authorList>
    </citation>
    <scope>IDENTIFICATION</scope>
    <source>
        <strain evidence="1">IAEA</strain>
    </source>
</reference>
<protein>
    <submittedName>
        <fullName evidence="1">Uncharacterized protein</fullName>
    </submittedName>
</protein>